<evidence type="ECO:0000256" key="6">
    <source>
        <dbReference type="ARBA" id="ARBA00047939"/>
    </source>
</evidence>
<feature type="domain" description="Fido" evidence="8">
    <location>
        <begin position="57"/>
        <end position="192"/>
    </location>
</feature>
<evidence type="ECO:0000313" key="10">
    <source>
        <dbReference type="Proteomes" id="UP001377972"/>
    </source>
</evidence>
<evidence type="ECO:0000256" key="3">
    <source>
        <dbReference type="ARBA" id="ARBA00022741"/>
    </source>
</evidence>
<dbReference type="InterPro" id="IPR036597">
    <property type="entry name" value="Fido-like_dom_sf"/>
</dbReference>
<reference evidence="9 10" key="1">
    <citation type="submission" date="2023-01" db="EMBL/GenBank/DDBJ databases">
        <title>Trichodesmium-associated heterotrophic epibiont bacteria.</title>
        <authorList>
            <person name="Cleveland C.S."/>
            <person name="Webb E.A."/>
        </authorList>
    </citation>
    <scope>NUCLEOTIDE SEQUENCE [LARGE SCALE GENOMIC DNA]</scope>
    <source>
        <strain evidence="9 10">USCH2</strain>
    </source>
</reference>
<accession>A0ABU8SUX1</accession>
<name>A0ABU8SUX1_9GAMM</name>
<evidence type="ECO:0000256" key="2">
    <source>
        <dbReference type="ARBA" id="ARBA00022695"/>
    </source>
</evidence>
<keyword evidence="10" id="KW-1185">Reference proteome</keyword>
<dbReference type="InterPro" id="IPR003812">
    <property type="entry name" value="Fido"/>
</dbReference>
<dbReference type="EC" id="2.7.7.108" evidence="5"/>
<proteinExistence type="predicted"/>
<evidence type="ECO:0000259" key="8">
    <source>
        <dbReference type="PROSITE" id="PS51459"/>
    </source>
</evidence>
<keyword evidence="4" id="KW-0067">ATP-binding</keyword>
<evidence type="ECO:0000313" key="9">
    <source>
        <dbReference type="EMBL" id="MEJ6496841.1"/>
    </source>
</evidence>
<dbReference type="PROSITE" id="PS51459">
    <property type="entry name" value="FIDO"/>
    <property type="match status" value="1"/>
</dbReference>
<comment type="catalytic activity">
    <reaction evidence="6">
        <text>L-threonyl-[protein] + ATP = 3-O-(5'-adenylyl)-L-threonyl-[protein] + diphosphate</text>
        <dbReference type="Rhea" id="RHEA:54292"/>
        <dbReference type="Rhea" id="RHEA-COMP:11060"/>
        <dbReference type="Rhea" id="RHEA-COMP:13847"/>
        <dbReference type="ChEBI" id="CHEBI:30013"/>
        <dbReference type="ChEBI" id="CHEBI:30616"/>
        <dbReference type="ChEBI" id="CHEBI:33019"/>
        <dbReference type="ChEBI" id="CHEBI:138113"/>
        <dbReference type="EC" id="2.7.7.108"/>
    </reaction>
</comment>
<comment type="catalytic activity">
    <reaction evidence="7">
        <text>L-tyrosyl-[protein] + ATP = O-(5'-adenylyl)-L-tyrosyl-[protein] + diphosphate</text>
        <dbReference type="Rhea" id="RHEA:54288"/>
        <dbReference type="Rhea" id="RHEA-COMP:10136"/>
        <dbReference type="Rhea" id="RHEA-COMP:13846"/>
        <dbReference type="ChEBI" id="CHEBI:30616"/>
        <dbReference type="ChEBI" id="CHEBI:33019"/>
        <dbReference type="ChEBI" id="CHEBI:46858"/>
        <dbReference type="ChEBI" id="CHEBI:83624"/>
        <dbReference type="EC" id="2.7.7.108"/>
    </reaction>
</comment>
<evidence type="ECO:0000256" key="7">
    <source>
        <dbReference type="ARBA" id="ARBA00048696"/>
    </source>
</evidence>
<dbReference type="Pfam" id="PF02661">
    <property type="entry name" value="Fic"/>
    <property type="match status" value="1"/>
</dbReference>
<dbReference type="Proteomes" id="UP001377972">
    <property type="component" value="Unassembled WGS sequence"/>
</dbReference>
<dbReference type="EMBL" id="JAQPZS010000011">
    <property type="protein sequence ID" value="MEJ6496841.1"/>
    <property type="molecule type" value="Genomic_DNA"/>
</dbReference>
<gene>
    <name evidence="9" type="ORF">PQI24_12400</name>
</gene>
<evidence type="ECO:0000256" key="4">
    <source>
        <dbReference type="ARBA" id="ARBA00022840"/>
    </source>
</evidence>
<dbReference type="PANTHER" id="PTHR39560">
    <property type="entry name" value="PROTEIN ADENYLYLTRANSFERASE FIC-RELATED"/>
    <property type="match status" value="1"/>
</dbReference>
<dbReference type="RefSeq" id="WP_166338735.1">
    <property type="nucleotide sequence ID" value="NZ_JAQPZS010000011.1"/>
</dbReference>
<evidence type="ECO:0000256" key="1">
    <source>
        <dbReference type="ARBA" id="ARBA00022679"/>
    </source>
</evidence>
<keyword evidence="1" id="KW-0808">Transferase</keyword>
<evidence type="ECO:0000256" key="5">
    <source>
        <dbReference type="ARBA" id="ARBA00034531"/>
    </source>
</evidence>
<keyword evidence="3" id="KW-0547">Nucleotide-binding</keyword>
<dbReference type="SUPFAM" id="SSF140931">
    <property type="entry name" value="Fic-like"/>
    <property type="match status" value="1"/>
</dbReference>
<keyword evidence="2" id="KW-0548">Nucleotidyltransferase</keyword>
<protein>
    <recommendedName>
        <fullName evidence="5">protein adenylyltransferase</fullName>
        <ecNumber evidence="5">2.7.7.108</ecNumber>
    </recommendedName>
</protein>
<organism evidence="9 10">
    <name type="scientific">Pseudoalteromonas lipolytica</name>
    <dbReference type="NCBI Taxonomy" id="570156"/>
    <lineage>
        <taxon>Bacteria</taxon>
        <taxon>Pseudomonadati</taxon>
        <taxon>Pseudomonadota</taxon>
        <taxon>Gammaproteobacteria</taxon>
        <taxon>Alteromonadales</taxon>
        <taxon>Pseudoalteromonadaceae</taxon>
        <taxon>Pseudoalteromonas</taxon>
    </lineage>
</organism>
<dbReference type="PANTHER" id="PTHR39560:SF1">
    <property type="entry name" value="PROTEIN ADENYLYLTRANSFERASE FIC-RELATED"/>
    <property type="match status" value="1"/>
</dbReference>
<dbReference type="Gene3D" id="1.10.3290.10">
    <property type="entry name" value="Fido-like domain"/>
    <property type="match status" value="1"/>
</dbReference>
<sequence>MRDKYGVAQDKYCYPASDVLINLLDIRESDILDQAEAEFTAERYRTYDSPEQPLSKFSLEHLKHLHHHLFQDLYVWAGQIRDVDISKGNTRFCTWTRIEPEANKLFRTIPAISNCQNNDELIEKVADLFCELNLLHPFREGNGRVLRFFFEEMLYSIGYKVSWPPISQREWIDANIAGVNLNLDLLKRIFSQAISEL</sequence>
<comment type="caution">
    <text evidence="9">The sequence shown here is derived from an EMBL/GenBank/DDBJ whole genome shotgun (WGS) entry which is preliminary data.</text>
</comment>